<sequence length="657" mass="71450">MAPVSAMAVPLIVHGKTIGVMTLASIRPERRLAQRDVRLAEELAGRAAIAIDNARLYQAERDARGAAEQATERTTRLQALTAALSAAVTPTEVADAIINEGVAALGASAGSVALLTADRTALEVIKAIGYPLTVLNPRRRVPIDAPLPLADAVRTGTPVLLGSREAYTRYPGFTDLPAWRENRATVALPLIVEERAIGALGISFPGPREFSEHDRAFLKTLAQQCSQALERARLYEAEQESRSASEAAQRQLAFLAEASRILATSLDCETTLTAVTNLAVPRLADWCAIALITDEGSVQRLAVAHMDPAKVAWARDLYERYPYEPGAPTGLARVMRTGEPEFIPEITEAVVEAATSDPEVRDLALNTIGFSSMMIVPLVARGRRLGAITFAAAESKRRYEQADLAFAQDLAGRAALAVENARLYQEARQAIQLREEFLSIASHELKTPLTTVKSYTQLLARRLLKPELDRDRLHDYTNHLQQQLDRLETLVADLLDASRIQQGRLELRLEQVDLVALAQQVLTRFEQAAERTEAHRLVLEAPLPVAGLWDPIRLDQVLTNLISNALKYSPEGGEVTVAIRQVGAQTVIAVRDPGIGISPEEQARLFQPFVRGDTARGSVSGTGLGLYISRQIVEQHGGTISVDSELGRGTTFLVSLP</sequence>
<name>I4ED04_9BACT</name>
<dbReference type="AlphaFoldDB" id="I4ED04"/>
<dbReference type="InterPro" id="IPR003594">
    <property type="entry name" value="HATPase_dom"/>
</dbReference>
<dbReference type="CDD" id="cd00082">
    <property type="entry name" value="HisKA"/>
    <property type="match status" value="1"/>
</dbReference>
<evidence type="ECO:0000256" key="5">
    <source>
        <dbReference type="ARBA" id="ARBA00022777"/>
    </source>
</evidence>
<keyword evidence="3" id="KW-0597">Phosphoprotein</keyword>
<evidence type="ECO:0000256" key="7">
    <source>
        <dbReference type="ARBA" id="ARBA00023136"/>
    </source>
</evidence>
<dbReference type="InterPro" id="IPR036890">
    <property type="entry name" value="HATPase_C_sf"/>
</dbReference>
<dbReference type="SMART" id="SM00065">
    <property type="entry name" value="GAF"/>
    <property type="match status" value="2"/>
</dbReference>
<dbReference type="SUPFAM" id="SSF55874">
    <property type="entry name" value="ATPase domain of HSP90 chaperone/DNA topoisomerase II/histidine kinase"/>
    <property type="match status" value="1"/>
</dbReference>
<dbReference type="EMBL" id="CAGS01000036">
    <property type="protein sequence ID" value="CCF82566.1"/>
    <property type="molecule type" value="Genomic_DNA"/>
</dbReference>
<gene>
    <name evidence="9" type="ORF">NITHO_1300001</name>
</gene>
<dbReference type="SUPFAM" id="SSF55781">
    <property type="entry name" value="GAF domain-like"/>
    <property type="match status" value="3"/>
</dbReference>
<dbReference type="Pfam" id="PF13185">
    <property type="entry name" value="GAF_2"/>
    <property type="match status" value="3"/>
</dbReference>
<dbReference type="PROSITE" id="PS50109">
    <property type="entry name" value="HIS_KIN"/>
    <property type="match status" value="1"/>
</dbReference>
<evidence type="ECO:0000256" key="4">
    <source>
        <dbReference type="ARBA" id="ARBA00022679"/>
    </source>
</evidence>
<dbReference type="InterPro" id="IPR003018">
    <property type="entry name" value="GAF"/>
</dbReference>
<keyword evidence="5 9" id="KW-0418">Kinase</keyword>
<dbReference type="InterPro" id="IPR036097">
    <property type="entry name" value="HisK_dim/P_sf"/>
</dbReference>
<dbReference type="FunFam" id="3.30.565.10:FF:000006">
    <property type="entry name" value="Sensor histidine kinase WalK"/>
    <property type="match status" value="1"/>
</dbReference>
<dbReference type="GO" id="GO:0000155">
    <property type="term" value="F:phosphorelay sensor kinase activity"/>
    <property type="evidence" value="ECO:0007669"/>
    <property type="project" value="InterPro"/>
</dbReference>
<dbReference type="PRINTS" id="PR00344">
    <property type="entry name" value="BCTRLSENSOR"/>
</dbReference>
<dbReference type="Pfam" id="PF00512">
    <property type="entry name" value="HisKA"/>
    <property type="match status" value="1"/>
</dbReference>
<dbReference type="InterPro" id="IPR029016">
    <property type="entry name" value="GAF-like_dom_sf"/>
</dbReference>
<accession>I4ED04</accession>
<evidence type="ECO:0000259" key="8">
    <source>
        <dbReference type="PROSITE" id="PS50109"/>
    </source>
</evidence>
<organism evidence="9 10">
    <name type="scientific">Nitrolancea hollandica Lb</name>
    <dbReference type="NCBI Taxonomy" id="1129897"/>
    <lineage>
        <taxon>Bacteria</taxon>
        <taxon>Pseudomonadati</taxon>
        <taxon>Thermomicrobiota</taxon>
        <taxon>Thermomicrobia</taxon>
        <taxon>Sphaerobacterales</taxon>
        <taxon>Sphaerobacterineae</taxon>
        <taxon>Sphaerobacteraceae</taxon>
        <taxon>Nitrolancea</taxon>
    </lineage>
</organism>
<dbReference type="SMART" id="SM00387">
    <property type="entry name" value="HATPase_c"/>
    <property type="match status" value="1"/>
</dbReference>
<evidence type="ECO:0000256" key="6">
    <source>
        <dbReference type="ARBA" id="ARBA00023012"/>
    </source>
</evidence>
<keyword evidence="6" id="KW-0902">Two-component regulatory system</keyword>
<keyword evidence="10" id="KW-1185">Reference proteome</keyword>
<dbReference type="InterPro" id="IPR050736">
    <property type="entry name" value="Sensor_HK_Regulatory"/>
</dbReference>
<dbReference type="PANTHER" id="PTHR43711:SF26">
    <property type="entry name" value="SENSOR HISTIDINE KINASE RCSC"/>
    <property type="match status" value="1"/>
</dbReference>
<evidence type="ECO:0000256" key="3">
    <source>
        <dbReference type="ARBA" id="ARBA00022553"/>
    </source>
</evidence>
<protein>
    <recommendedName>
        <fullName evidence="2">histidine kinase</fullName>
        <ecNumber evidence="2">2.7.13.3</ecNumber>
    </recommendedName>
</protein>
<proteinExistence type="predicted"/>
<evidence type="ECO:0000256" key="1">
    <source>
        <dbReference type="ARBA" id="ARBA00000085"/>
    </source>
</evidence>
<reference evidence="9 10" key="1">
    <citation type="journal article" date="2012" name="ISME J.">
        <title>Nitrification expanded: discovery, physiology and genomics of a nitrite-oxidizing bacterium from the phylum Chloroflexi.</title>
        <authorList>
            <person name="Sorokin D.Y."/>
            <person name="Lucker S."/>
            <person name="Vejmelkova D."/>
            <person name="Kostrikina N.A."/>
            <person name="Kleerebezem R."/>
            <person name="Rijpstra W.I."/>
            <person name="Damste J.S."/>
            <person name="Le Paslier D."/>
            <person name="Muyzer G."/>
            <person name="Wagner M."/>
            <person name="van Loosdrecht M.C."/>
            <person name="Daims H."/>
        </authorList>
    </citation>
    <scope>NUCLEOTIDE SEQUENCE [LARGE SCALE GENOMIC DNA]</scope>
    <source>
        <strain evidence="10">none</strain>
    </source>
</reference>
<dbReference type="InterPro" id="IPR005467">
    <property type="entry name" value="His_kinase_dom"/>
</dbReference>
<dbReference type="Gene3D" id="1.10.287.130">
    <property type="match status" value="1"/>
</dbReference>
<evidence type="ECO:0000256" key="2">
    <source>
        <dbReference type="ARBA" id="ARBA00012438"/>
    </source>
</evidence>
<evidence type="ECO:0000313" key="10">
    <source>
        <dbReference type="Proteomes" id="UP000004221"/>
    </source>
</evidence>
<dbReference type="FunFam" id="3.30.450.40:FF:000035">
    <property type="entry name" value="PAS sensor protein"/>
    <property type="match status" value="1"/>
</dbReference>
<dbReference type="EC" id="2.7.13.3" evidence="2"/>
<dbReference type="Gene3D" id="3.30.450.40">
    <property type="match status" value="3"/>
</dbReference>
<dbReference type="Proteomes" id="UP000004221">
    <property type="component" value="Unassembled WGS sequence"/>
</dbReference>
<comment type="caution">
    <text evidence="9">The sequence shown here is derived from an EMBL/GenBank/DDBJ whole genome shotgun (WGS) entry which is preliminary data.</text>
</comment>
<dbReference type="InterPro" id="IPR003661">
    <property type="entry name" value="HisK_dim/P_dom"/>
</dbReference>
<dbReference type="PANTHER" id="PTHR43711">
    <property type="entry name" value="TWO-COMPONENT HISTIDINE KINASE"/>
    <property type="match status" value="1"/>
</dbReference>
<comment type="catalytic activity">
    <reaction evidence="1">
        <text>ATP + protein L-histidine = ADP + protein N-phospho-L-histidine.</text>
        <dbReference type="EC" id="2.7.13.3"/>
    </reaction>
</comment>
<feature type="domain" description="Histidine kinase" evidence="8">
    <location>
        <begin position="440"/>
        <end position="657"/>
    </location>
</feature>
<dbReference type="FunFam" id="1.10.287.130:FF:000001">
    <property type="entry name" value="Two-component sensor histidine kinase"/>
    <property type="match status" value="1"/>
</dbReference>
<evidence type="ECO:0000313" key="9">
    <source>
        <dbReference type="EMBL" id="CCF82566.1"/>
    </source>
</evidence>
<dbReference type="Gene3D" id="3.30.565.10">
    <property type="entry name" value="Histidine kinase-like ATPase, C-terminal domain"/>
    <property type="match status" value="1"/>
</dbReference>
<dbReference type="Pfam" id="PF02518">
    <property type="entry name" value="HATPase_c"/>
    <property type="match status" value="1"/>
</dbReference>
<dbReference type="InterPro" id="IPR004358">
    <property type="entry name" value="Sig_transdc_His_kin-like_C"/>
</dbReference>
<keyword evidence="7" id="KW-0472">Membrane</keyword>
<keyword evidence="4 9" id="KW-0808">Transferase</keyword>
<dbReference type="SUPFAM" id="SSF47384">
    <property type="entry name" value="Homodimeric domain of signal transducing histidine kinase"/>
    <property type="match status" value="1"/>
</dbReference>
<dbReference type="CDD" id="cd00075">
    <property type="entry name" value="HATPase"/>
    <property type="match status" value="1"/>
</dbReference>
<dbReference type="SMART" id="SM00388">
    <property type="entry name" value="HisKA"/>
    <property type="match status" value="1"/>
</dbReference>